<reference evidence="10 11" key="1">
    <citation type="submission" date="2018-03" db="EMBL/GenBank/DDBJ databases">
        <title>Candida pseudohaemulonii genome assembly and annotation.</title>
        <authorList>
            <person name="Munoz J.F."/>
            <person name="Gade L.G."/>
            <person name="Chow N.A."/>
            <person name="Litvintseva A.P."/>
            <person name="Loparev V.N."/>
            <person name="Cuomo C.A."/>
        </authorList>
    </citation>
    <scope>NUCLEOTIDE SEQUENCE [LARGE SCALE GENOMIC DNA]</scope>
    <source>
        <strain evidence="10 11">B12108</strain>
    </source>
</reference>
<dbReference type="Pfam" id="PF14700">
    <property type="entry name" value="RPOL_N"/>
    <property type="match status" value="1"/>
</dbReference>
<evidence type="ECO:0000313" key="10">
    <source>
        <dbReference type="EMBL" id="PSK37011.1"/>
    </source>
</evidence>
<dbReference type="PANTHER" id="PTHR10102">
    <property type="entry name" value="DNA-DIRECTED RNA POLYMERASE, MITOCHONDRIAL"/>
    <property type="match status" value="1"/>
</dbReference>
<comment type="caution">
    <text evidence="10">The sequence shown here is derived from an EMBL/GenBank/DDBJ whole genome shotgun (WGS) entry which is preliminary data.</text>
</comment>
<dbReference type="EMBL" id="PYFQ01000009">
    <property type="protein sequence ID" value="PSK37011.1"/>
    <property type="molecule type" value="Genomic_DNA"/>
</dbReference>
<dbReference type="Proteomes" id="UP000241107">
    <property type="component" value="Unassembled WGS sequence"/>
</dbReference>
<accession>A0A2P7YM05</accession>
<dbReference type="Gene3D" id="1.10.287.280">
    <property type="match status" value="1"/>
</dbReference>
<dbReference type="InterPro" id="IPR043502">
    <property type="entry name" value="DNA/RNA_pol_sf"/>
</dbReference>
<organism evidence="10 11">
    <name type="scientific">Candidozyma pseudohaemuli</name>
    <dbReference type="NCBI Taxonomy" id="418784"/>
    <lineage>
        <taxon>Eukaryota</taxon>
        <taxon>Fungi</taxon>
        <taxon>Dikarya</taxon>
        <taxon>Ascomycota</taxon>
        <taxon>Saccharomycotina</taxon>
        <taxon>Pichiomycetes</taxon>
        <taxon>Metschnikowiaceae</taxon>
        <taxon>Candidozyma</taxon>
    </lineage>
</organism>
<sequence length="1199" mass="137419">MLRRISRLLSSVPKLEPLRPQLERSDPRNALNTDFIDTVNSIASEQKRFTITNYDTRIRVNHYLQAVFQRDFNQAFDLLGKFRDKCKVNRTHTSFARNVQLYVSCLSTLVAHFASTSDGSEREFNELGNVKDMVELLPGYVVLNVLQDQLTQLRIHLLVAYCRHFDKLSKKHALRRQRARKLTIYLAEKYGITPQSFEQVVASEYSELTDSFRALWPNLKAKSELSEKKLDVQPFLNKNGSMSFTSLCDFISSSRFQFDGDNRPMHEIYDSLPQSQRNDFIDAYLNHNRLRQIEVEKYCGALQDSLAPKRQESTFQKFSIVHRHWLLQWNAAICENIKALDTETNRSLSKFAFFYTTYPAEKLASIVLTSMLSATLKSGLVGTLKLAKAMLTSLKQSIRLDPELKPVSQQLNHYLNEDDSIEFFCGIIKLATESCKLPTDSEMLSKSSHGQPLFSVGYAKSTQDSSPYHRMGIISLNQEIIILFQSYKDLLHSGSVLLPMLCPPEKWTSPTHGGYLEGLAPMVRSSDEQTTSKYINKAHATGQLQSLYDVLTQLGSLPWTINKEMLDIFTECLKKPEGFLLIPPPLSELHPPFFEMPKKSLYESDSEYEGHRRAYYKHKREAENEYFGLRGNRISYELMNKVASCYADNGDVLYLPHNVDFRGRVYPAVSFLSHHNEDMIRSMLMFWDAKPLGPHGYKWIKYQLANLYSKAKLDMEQSIAFVSENMGNIIASASGPFDGDQWWTKGDNPWQSLALCKEIHLIENFGGSDADYMSRIPVHQDGTCNGLQHYAALGGDEAAARSVNLLPGDRNDIYLKVLEIVKRKILDDVENESTKDIARISQPLLLRKLIKRTVMTTVYGVTHFGAARQIQENIESLTNKTHNTVSSEYTESQIATYIARNVLQSITELFSGAQAIQDWLLRNCLRCLKSFSSHNLHSLKKVDFFGLKHYQPMMWSSLSGFPVVQLYRHDVKKEIVTPLQKVSVVQRSRVSHMNLRKQLNAVAPNFIHSLDAIHLQMTCLEANRQGLSFAGVHDSFWTHACDVPKLNKIIRQEFVRLHHSQIIRNLRDDMIYTNRNAMQVVWVNNSESPALVEAFQLMRQQYGAEQTRRGKMSFNESLRVEIENPRPVLALIEEHKPRLWFQNKNGKTLAERYDADVGEEQNVSPKTHTPVLVPVRILPEPPVGKLDIDKVLESEYFFS</sequence>
<dbReference type="InterPro" id="IPR029262">
    <property type="entry name" value="RPOL_N"/>
</dbReference>
<dbReference type="OrthoDB" id="276422at2759"/>
<dbReference type="STRING" id="418784.A0A2P7YM05"/>
<evidence type="ECO:0000256" key="6">
    <source>
        <dbReference type="ARBA" id="ARBA00023163"/>
    </source>
</evidence>
<keyword evidence="5 8" id="KW-0548">Nucleotidyltransferase</keyword>
<evidence type="ECO:0000256" key="2">
    <source>
        <dbReference type="ARBA" id="ARBA00012418"/>
    </source>
</evidence>
<dbReference type="RefSeq" id="XP_024712862.1">
    <property type="nucleotide sequence ID" value="XM_024858775.1"/>
</dbReference>
<dbReference type="GO" id="GO:0006390">
    <property type="term" value="P:mitochondrial transcription"/>
    <property type="evidence" value="ECO:0007669"/>
    <property type="project" value="TreeGrafter"/>
</dbReference>
<keyword evidence="11" id="KW-1185">Reference proteome</keyword>
<evidence type="ECO:0000256" key="1">
    <source>
        <dbReference type="ARBA" id="ARBA00009493"/>
    </source>
</evidence>
<dbReference type="GO" id="GO:0003899">
    <property type="term" value="F:DNA-directed RNA polymerase activity"/>
    <property type="evidence" value="ECO:0007669"/>
    <property type="project" value="UniProtKB-EC"/>
</dbReference>
<dbReference type="InterPro" id="IPR037159">
    <property type="entry name" value="RNA_POL_N_sf"/>
</dbReference>
<dbReference type="PROSITE" id="PS00900">
    <property type="entry name" value="RNA_POL_PHAGE_1"/>
    <property type="match status" value="1"/>
</dbReference>
<comment type="function">
    <text evidence="8">DNA-dependent RNA polymerase catalyzes the transcription of DNA into RNA using the four ribonucleoside triphosphates as substrates.</text>
</comment>
<proteinExistence type="inferred from homology"/>
<dbReference type="SMART" id="SM01311">
    <property type="entry name" value="RPOL_N"/>
    <property type="match status" value="1"/>
</dbReference>
<evidence type="ECO:0000256" key="5">
    <source>
        <dbReference type="ARBA" id="ARBA00022695"/>
    </source>
</evidence>
<evidence type="ECO:0000256" key="4">
    <source>
        <dbReference type="ARBA" id="ARBA00022679"/>
    </source>
</evidence>
<keyword evidence="4 8" id="KW-0808">Transferase</keyword>
<dbReference type="Gene3D" id="1.10.1320.10">
    <property type="entry name" value="DNA-directed RNA polymerase, N-terminal domain"/>
    <property type="match status" value="1"/>
</dbReference>
<evidence type="ECO:0000259" key="9">
    <source>
        <dbReference type="SMART" id="SM01311"/>
    </source>
</evidence>
<dbReference type="PANTHER" id="PTHR10102:SF0">
    <property type="entry name" value="DNA-DIRECTED RNA POLYMERASE, MITOCHONDRIAL"/>
    <property type="match status" value="1"/>
</dbReference>
<dbReference type="VEuPathDB" id="FungiDB:C7M61_003436"/>
<dbReference type="GeneID" id="36566824"/>
<dbReference type="InterPro" id="IPR046950">
    <property type="entry name" value="DNA-dir_Rpol_C_phage-type"/>
</dbReference>
<name>A0A2P7YM05_9ASCO</name>
<evidence type="ECO:0000256" key="8">
    <source>
        <dbReference type="RuleBase" id="RU003805"/>
    </source>
</evidence>
<feature type="domain" description="DNA-directed RNA polymerase N-terminal" evidence="9">
    <location>
        <begin position="290"/>
        <end position="556"/>
    </location>
</feature>
<dbReference type="GO" id="GO:0034245">
    <property type="term" value="C:mitochondrial DNA-directed RNA polymerase complex"/>
    <property type="evidence" value="ECO:0007669"/>
    <property type="project" value="TreeGrafter"/>
</dbReference>
<dbReference type="PROSITE" id="PS00489">
    <property type="entry name" value="RNA_POL_PHAGE_2"/>
    <property type="match status" value="1"/>
</dbReference>
<dbReference type="InterPro" id="IPR002092">
    <property type="entry name" value="DNA-dir_Rpol_phage-type"/>
</dbReference>
<dbReference type="Pfam" id="PF00940">
    <property type="entry name" value="RNA_pol"/>
    <property type="match status" value="1"/>
</dbReference>
<evidence type="ECO:0000256" key="3">
    <source>
        <dbReference type="ARBA" id="ARBA00022478"/>
    </source>
</evidence>
<gene>
    <name evidence="10" type="ORF">C7M61_003436</name>
</gene>
<comment type="catalytic activity">
    <reaction evidence="7 8">
        <text>RNA(n) + a ribonucleoside 5'-triphosphate = RNA(n+1) + diphosphate</text>
        <dbReference type="Rhea" id="RHEA:21248"/>
        <dbReference type="Rhea" id="RHEA-COMP:14527"/>
        <dbReference type="Rhea" id="RHEA-COMP:17342"/>
        <dbReference type="ChEBI" id="CHEBI:33019"/>
        <dbReference type="ChEBI" id="CHEBI:61557"/>
        <dbReference type="ChEBI" id="CHEBI:140395"/>
        <dbReference type="EC" id="2.7.7.6"/>
    </reaction>
</comment>
<comment type="similarity">
    <text evidence="1 8">Belongs to the phage and mitochondrial RNA polymerase family.</text>
</comment>
<dbReference type="EC" id="2.7.7.6" evidence="2 8"/>
<dbReference type="Gene3D" id="1.10.150.20">
    <property type="entry name" value="5' to 3' exonuclease, C-terminal subdomain"/>
    <property type="match status" value="1"/>
</dbReference>
<dbReference type="AlphaFoldDB" id="A0A2P7YM05"/>
<evidence type="ECO:0000256" key="7">
    <source>
        <dbReference type="ARBA" id="ARBA00048552"/>
    </source>
</evidence>
<keyword evidence="3 8" id="KW-0240">DNA-directed RNA polymerase</keyword>
<dbReference type="GO" id="GO:0001018">
    <property type="term" value="F:mitochondrial promoter sequence-specific DNA binding"/>
    <property type="evidence" value="ECO:0007669"/>
    <property type="project" value="TreeGrafter"/>
</dbReference>
<evidence type="ECO:0000313" key="11">
    <source>
        <dbReference type="Proteomes" id="UP000241107"/>
    </source>
</evidence>
<keyword evidence="6 8" id="KW-0804">Transcription</keyword>
<dbReference type="SUPFAM" id="SSF56672">
    <property type="entry name" value="DNA/RNA polymerases"/>
    <property type="match status" value="1"/>
</dbReference>
<protein>
    <recommendedName>
        <fullName evidence="2 8">DNA-directed RNA polymerase</fullName>
        <ecNumber evidence="2 8">2.7.7.6</ecNumber>
    </recommendedName>
</protein>